<feature type="domain" description="Beta-galactosidase trimerisation" evidence="13">
    <location>
        <begin position="400"/>
        <end position="607"/>
    </location>
</feature>
<evidence type="ECO:0000313" key="15">
    <source>
        <dbReference type="EMBL" id="HIW80006.1"/>
    </source>
</evidence>
<evidence type="ECO:0000256" key="4">
    <source>
        <dbReference type="ARBA" id="ARBA00022723"/>
    </source>
</evidence>
<evidence type="ECO:0000259" key="12">
    <source>
        <dbReference type="Pfam" id="PF02449"/>
    </source>
</evidence>
<dbReference type="AlphaFoldDB" id="A0A9D1R4J6"/>
<feature type="active site" description="Proton donor" evidence="9">
    <location>
        <position position="151"/>
    </location>
</feature>
<comment type="catalytic activity">
    <reaction evidence="1 8">
        <text>Hydrolysis of terminal non-reducing beta-D-galactose residues in beta-D-galactosides.</text>
        <dbReference type="EC" id="3.2.1.23"/>
    </reaction>
</comment>
<evidence type="ECO:0000256" key="11">
    <source>
        <dbReference type="PIRSR" id="PIRSR001084-3"/>
    </source>
</evidence>
<dbReference type="SUPFAM" id="SSF52317">
    <property type="entry name" value="Class I glutamine amidotransferase-like"/>
    <property type="match status" value="1"/>
</dbReference>
<dbReference type="PANTHER" id="PTHR36447:SF2">
    <property type="entry name" value="BETA-GALACTOSIDASE YESZ"/>
    <property type="match status" value="1"/>
</dbReference>
<evidence type="ECO:0000256" key="7">
    <source>
        <dbReference type="ARBA" id="ARBA00023295"/>
    </source>
</evidence>
<evidence type="ECO:0000256" key="6">
    <source>
        <dbReference type="ARBA" id="ARBA00022833"/>
    </source>
</evidence>
<feature type="binding site" evidence="11">
    <location>
        <position position="116"/>
    </location>
    <ligand>
        <name>Zn(2+)</name>
        <dbReference type="ChEBI" id="CHEBI:29105"/>
    </ligand>
</feature>
<feature type="binding site" evidence="10">
    <location>
        <position position="150"/>
    </location>
    <ligand>
        <name>substrate</name>
    </ligand>
</feature>
<feature type="active site" description="Nucleophile" evidence="9">
    <location>
        <position position="311"/>
    </location>
</feature>
<name>A0A9D1R4J6_9FIRM</name>
<keyword evidence="5 8" id="KW-0378">Hydrolase</keyword>
<evidence type="ECO:0000256" key="1">
    <source>
        <dbReference type="ARBA" id="ARBA00001412"/>
    </source>
</evidence>
<dbReference type="Pfam" id="PF02449">
    <property type="entry name" value="Glyco_hydro_42"/>
    <property type="match status" value="1"/>
</dbReference>
<evidence type="ECO:0000259" key="14">
    <source>
        <dbReference type="Pfam" id="PF08533"/>
    </source>
</evidence>
<dbReference type="InterPro" id="IPR013738">
    <property type="entry name" value="Beta_galactosidase_Trimer"/>
</dbReference>
<dbReference type="CDD" id="cd03143">
    <property type="entry name" value="A4_beta-galactosidase_middle_domain"/>
    <property type="match status" value="1"/>
</dbReference>
<reference evidence="15" key="1">
    <citation type="journal article" date="2021" name="PeerJ">
        <title>Extensive microbial diversity within the chicken gut microbiome revealed by metagenomics and culture.</title>
        <authorList>
            <person name="Gilroy R."/>
            <person name="Ravi A."/>
            <person name="Getino M."/>
            <person name="Pursley I."/>
            <person name="Horton D.L."/>
            <person name="Alikhan N.F."/>
            <person name="Baker D."/>
            <person name="Gharbi K."/>
            <person name="Hall N."/>
            <person name="Watson M."/>
            <person name="Adriaenssens E.M."/>
            <person name="Foster-Nyarko E."/>
            <person name="Jarju S."/>
            <person name="Secka A."/>
            <person name="Antonio M."/>
            <person name="Oren A."/>
            <person name="Chaudhuri R.R."/>
            <person name="La Ragione R."/>
            <person name="Hildebrand F."/>
            <person name="Pallen M.J."/>
        </authorList>
    </citation>
    <scope>NUCLEOTIDE SEQUENCE</scope>
    <source>
        <strain evidence="15">CHK195-6426</strain>
    </source>
</reference>
<gene>
    <name evidence="15" type="ORF">H9742_00530</name>
</gene>
<feature type="binding site" evidence="10">
    <location>
        <position position="112"/>
    </location>
    <ligand>
        <name>substrate</name>
    </ligand>
</feature>
<dbReference type="InterPro" id="IPR013780">
    <property type="entry name" value="Glyco_hydro_b"/>
</dbReference>
<organism evidence="15 16">
    <name type="scientific">Candidatus Acetatifactor stercoripullorum</name>
    <dbReference type="NCBI Taxonomy" id="2838414"/>
    <lineage>
        <taxon>Bacteria</taxon>
        <taxon>Bacillati</taxon>
        <taxon>Bacillota</taxon>
        <taxon>Clostridia</taxon>
        <taxon>Lachnospirales</taxon>
        <taxon>Lachnospiraceae</taxon>
        <taxon>Acetatifactor</taxon>
    </lineage>
</organism>
<dbReference type="GO" id="GO:0009341">
    <property type="term" value="C:beta-galactosidase complex"/>
    <property type="evidence" value="ECO:0007669"/>
    <property type="project" value="InterPro"/>
</dbReference>
<feature type="domain" description="Glycoside hydrolase family 42 N-terminal" evidence="12">
    <location>
        <begin position="15"/>
        <end position="386"/>
    </location>
</feature>
<dbReference type="Proteomes" id="UP000824265">
    <property type="component" value="Unassembled WGS sequence"/>
</dbReference>
<keyword evidence="7 8" id="KW-0326">Glycosidase</keyword>
<dbReference type="Pfam" id="PF08533">
    <property type="entry name" value="Glyco_hydro_42C"/>
    <property type="match status" value="1"/>
</dbReference>
<dbReference type="InterPro" id="IPR013739">
    <property type="entry name" value="Beta_galactosidase_C"/>
</dbReference>
<dbReference type="InterPro" id="IPR003476">
    <property type="entry name" value="Glyco_hydro_42"/>
</dbReference>
<dbReference type="Gene3D" id="2.60.40.1180">
    <property type="entry name" value="Golgi alpha-mannosidase II"/>
    <property type="match status" value="1"/>
</dbReference>
<protein>
    <recommendedName>
        <fullName evidence="3 8">Beta-galactosidase</fullName>
        <shortName evidence="8">Beta-gal</shortName>
        <ecNumber evidence="3 8">3.2.1.23</ecNumber>
    </recommendedName>
</protein>
<evidence type="ECO:0000256" key="5">
    <source>
        <dbReference type="ARBA" id="ARBA00022801"/>
    </source>
</evidence>
<evidence type="ECO:0000256" key="9">
    <source>
        <dbReference type="PIRSR" id="PIRSR001084-1"/>
    </source>
</evidence>
<evidence type="ECO:0000259" key="13">
    <source>
        <dbReference type="Pfam" id="PF08532"/>
    </source>
</evidence>
<keyword evidence="4 11" id="KW-0479">Metal-binding</keyword>
<evidence type="ECO:0000256" key="3">
    <source>
        <dbReference type="ARBA" id="ARBA00012756"/>
    </source>
</evidence>
<evidence type="ECO:0000256" key="10">
    <source>
        <dbReference type="PIRSR" id="PIRSR001084-2"/>
    </source>
</evidence>
<feature type="binding site" evidence="11">
    <location>
        <position position="160"/>
    </location>
    <ligand>
        <name>Zn(2+)</name>
        <dbReference type="ChEBI" id="CHEBI:29105"/>
    </ligand>
</feature>
<dbReference type="SUPFAM" id="SSF51445">
    <property type="entry name" value="(Trans)glycosidases"/>
    <property type="match status" value="1"/>
</dbReference>
<evidence type="ECO:0000256" key="2">
    <source>
        <dbReference type="ARBA" id="ARBA00005940"/>
    </source>
</evidence>
<dbReference type="EC" id="3.2.1.23" evidence="3 8"/>
<sequence length="672" mass="76515">MKKERDWSGLHFGVDYYPEHWPRERWETDVALMQEMGIQVVRMGEFSWHKMEPREGEYDFAWLDEAVSLLGRYGISVILGTPTAAPPAWLVNKYPEILPMDRQGRRRGFGGRHHDCQSNPVYRRYVEALVTAMASHFAENPNVAGWQTDNELGNSHGDLCMCPSCRRSFQGWLEKKYGTVEALNQAWGTAFWSQEYNSFEEVFTPLVTVTGENPSAMLDWKCFCSDLVVEFQQVQIDIIRRICPHHFITHNCMGFADKVNYFDLTRPLDFASHDQYPGGYYGKMPFEDNVRMAANLDMTRSFKGQSFWIMEQQSGMTGWQIMGRSPVPGQLAAWAAQSVAHGADCVVFFRWRSCCIGTEQYWHGILPHSGRPGRRYQELKDMIGKLSPHMDALWGSIPRAQAGIVFSYRQEYAIQIQPQHPDLNYVTQLLKYYGELHKRSIPVDFVEDTGELSRYPLVIAPLQYLMTNALAEKYFSYVREGGTLVLTMRTGVKDEHNICMSDRELPGVLGDLCGIEIPDYDCLRDVNVKVSFVGEKEDGVFFAEKWSDIITLLGAEALASYEEEFYAGAPCITRNTYGKGVVYYIGTEPSQKLLEAVMNRVLADAGVSGIGSADEGVELNIRQKGQKKWIFAINHTNQEARYQISDGAGCKLVSGEKEGLLQPFEIHLYQKE</sequence>
<dbReference type="GO" id="GO:0004565">
    <property type="term" value="F:beta-galactosidase activity"/>
    <property type="evidence" value="ECO:0007669"/>
    <property type="project" value="UniProtKB-EC"/>
</dbReference>
<dbReference type="Gene3D" id="3.40.50.880">
    <property type="match status" value="1"/>
</dbReference>
<dbReference type="EMBL" id="DXGH01000003">
    <property type="protein sequence ID" value="HIW80006.1"/>
    <property type="molecule type" value="Genomic_DNA"/>
</dbReference>
<dbReference type="PANTHER" id="PTHR36447">
    <property type="entry name" value="BETA-GALACTOSIDASE GANA"/>
    <property type="match status" value="1"/>
</dbReference>
<reference evidence="15" key="2">
    <citation type="submission" date="2021-04" db="EMBL/GenBank/DDBJ databases">
        <authorList>
            <person name="Gilroy R."/>
        </authorList>
    </citation>
    <scope>NUCLEOTIDE SEQUENCE</scope>
    <source>
        <strain evidence="15">CHK195-6426</strain>
    </source>
</reference>
<feature type="binding site" evidence="10">
    <location>
        <position position="319"/>
    </location>
    <ligand>
        <name>substrate</name>
    </ligand>
</feature>
<evidence type="ECO:0000256" key="8">
    <source>
        <dbReference type="PIRNR" id="PIRNR001084"/>
    </source>
</evidence>
<dbReference type="InterPro" id="IPR017853">
    <property type="entry name" value="GH"/>
</dbReference>
<keyword evidence="6 11" id="KW-0862">Zinc</keyword>
<dbReference type="GO" id="GO:0006012">
    <property type="term" value="P:galactose metabolic process"/>
    <property type="evidence" value="ECO:0007669"/>
    <property type="project" value="InterPro"/>
</dbReference>
<dbReference type="InterPro" id="IPR029062">
    <property type="entry name" value="Class_I_gatase-like"/>
</dbReference>
<accession>A0A9D1R4J6</accession>
<proteinExistence type="inferred from homology"/>
<dbReference type="Pfam" id="PF08532">
    <property type="entry name" value="Glyco_hydro_42M"/>
    <property type="match status" value="1"/>
</dbReference>
<feature type="binding site" evidence="11">
    <location>
        <position position="162"/>
    </location>
    <ligand>
        <name>Zn(2+)</name>
        <dbReference type="ChEBI" id="CHEBI:29105"/>
    </ligand>
</feature>
<comment type="similarity">
    <text evidence="2 8">Belongs to the glycosyl hydrolase 42 family.</text>
</comment>
<dbReference type="Gene3D" id="3.20.20.80">
    <property type="entry name" value="Glycosidases"/>
    <property type="match status" value="1"/>
</dbReference>
<dbReference type="PIRSF" id="PIRSF001084">
    <property type="entry name" value="B-galactosidase"/>
    <property type="match status" value="1"/>
</dbReference>
<dbReference type="GO" id="GO:0046872">
    <property type="term" value="F:metal ion binding"/>
    <property type="evidence" value="ECO:0007669"/>
    <property type="project" value="UniProtKB-KW"/>
</dbReference>
<feature type="binding site" evidence="11">
    <location>
        <position position="165"/>
    </location>
    <ligand>
        <name>Zn(2+)</name>
        <dbReference type="ChEBI" id="CHEBI:29105"/>
    </ligand>
</feature>
<dbReference type="InterPro" id="IPR013529">
    <property type="entry name" value="Glyco_hydro_42_N"/>
</dbReference>
<comment type="caution">
    <text evidence="15">The sequence shown here is derived from an EMBL/GenBank/DDBJ whole genome shotgun (WGS) entry which is preliminary data.</text>
</comment>
<evidence type="ECO:0000313" key="16">
    <source>
        <dbReference type="Proteomes" id="UP000824265"/>
    </source>
</evidence>
<feature type="domain" description="Beta-galactosidase C-terminal" evidence="14">
    <location>
        <begin position="616"/>
        <end position="666"/>
    </location>
</feature>